<dbReference type="PANTHER" id="PTHR10334">
    <property type="entry name" value="CYSTEINE-RICH SECRETORY PROTEIN-RELATED"/>
    <property type="match status" value="1"/>
</dbReference>
<dbReference type="GO" id="GO:0005615">
    <property type="term" value="C:extracellular space"/>
    <property type="evidence" value="ECO:0000318"/>
    <property type="project" value="GO_Central"/>
</dbReference>
<reference evidence="3" key="2">
    <citation type="submission" date="2017-06" db="EMBL/GenBank/DDBJ databases">
        <title>WGS assembly of Brachypodium distachyon.</title>
        <authorList>
            <consortium name="The International Brachypodium Initiative"/>
            <person name="Lucas S."/>
            <person name="Harmon-Smith M."/>
            <person name="Lail K."/>
            <person name="Tice H."/>
            <person name="Grimwood J."/>
            <person name="Bruce D."/>
            <person name="Barry K."/>
            <person name="Shu S."/>
            <person name="Lindquist E."/>
            <person name="Wang M."/>
            <person name="Pitluck S."/>
            <person name="Vogel J.P."/>
            <person name="Garvin D.F."/>
            <person name="Mockler T.C."/>
            <person name="Schmutz J."/>
            <person name="Rokhsar D."/>
            <person name="Bevan M.W."/>
        </authorList>
    </citation>
    <scope>NUCLEOTIDE SEQUENCE</scope>
    <source>
        <strain evidence="3">Bd21</strain>
    </source>
</reference>
<dbReference type="Gene3D" id="3.40.33.10">
    <property type="entry name" value="CAP"/>
    <property type="match status" value="1"/>
</dbReference>
<evidence type="ECO:0000313" key="4">
    <source>
        <dbReference type="EnsemblPlants" id="KQK13769"/>
    </source>
</evidence>
<dbReference type="Gramene" id="KQK13769">
    <property type="protein sequence ID" value="KQK13769"/>
    <property type="gene ID" value="BRADI_1g12360v3"/>
</dbReference>
<accession>I1GPJ4</accession>
<dbReference type="PROSITE" id="PS01009">
    <property type="entry name" value="CRISP_1"/>
    <property type="match status" value="1"/>
</dbReference>
<gene>
    <name evidence="4" type="primary">LOC100845654</name>
    <name evidence="3" type="ORF">BRADI_1g12360v3</name>
</gene>
<dbReference type="SMART" id="SM00198">
    <property type="entry name" value="SCP"/>
    <property type="match status" value="1"/>
</dbReference>
<evidence type="ECO:0000313" key="5">
    <source>
        <dbReference type="Proteomes" id="UP000008810"/>
    </source>
</evidence>
<feature type="chain" id="PRO_5014093967" description="SCP domain-containing protein" evidence="1">
    <location>
        <begin position="24"/>
        <end position="171"/>
    </location>
</feature>
<dbReference type="HOGENOM" id="CLU_035730_8_1_1"/>
<proteinExistence type="predicted"/>
<dbReference type="eggNOG" id="KOG3017">
    <property type="taxonomic scope" value="Eukaryota"/>
</dbReference>
<dbReference type="FunFam" id="3.40.33.10:FF:000004">
    <property type="entry name" value="CAP, cysteine-rich secretory protein, antigen 5"/>
    <property type="match status" value="1"/>
</dbReference>
<dbReference type="InterPro" id="IPR018244">
    <property type="entry name" value="Allrgn_V5/Tpx1_CS"/>
</dbReference>
<reference evidence="3 4" key="1">
    <citation type="journal article" date="2010" name="Nature">
        <title>Genome sequencing and analysis of the model grass Brachypodium distachyon.</title>
        <authorList>
            <consortium name="International Brachypodium Initiative"/>
        </authorList>
    </citation>
    <scope>NUCLEOTIDE SEQUENCE [LARGE SCALE GENOMIC DNA]</scope>
    <source>
        <strain evidence="3 4">Bd21</strain>
    </source>
</reference>
<keyword evidence="5" id="KW-1185">Reference proteome</keyword>
<dbReference type="EnsemblPlants" id="KQK13769">
    <property type="protein sequence ID" value="KQK13769"/>
    <property type="gene ID" value="BRADI_1g12360v3"/>
</dbReference>
<feature type="signal peptide" evidence="1">
    <location>
        <begin position="1"/>
        <end position="23"/>
    </location>
</feature>
<dbReference type="AlphaFoldDB" id="I1GPJ4"/>
<evidence type="ECO:0000313" key="3">
    <source>
        <dbReference type="EMBL" id="KQK13769.1"/>
    </source>
</evidence>
<protein>
    <recommendedName>
        <fullName evidence="2">SCP domain-containing protein</fullName>
    </recommendedName>
</protein>
<organism evidence="4">
    <name type="scientific">Brachypodium distachyon</name>
    <name type="common">Purple false brome</name>
    <name type="synonym">Trachynia distachya</name>
    <dbReference type="NCBI Taxonomy" id="15368"/>
    <lineage>
        <taxon>Eukaryota</taxon>
        <taxon>Viridiplantae</taxon>
        <taxon>Streptophyta</taxon>
        <taxon>Embryophyta</taxon>
        <taxon>Tracheophyta</taxon>
        <taxon>Spermatophyta</taxon>
        <taxon>Magnoliopsida</taxon>
        <taxon>Liliopsida</taxon>
        <taxon>Poales</taxon>
        <taxon>Poaceae</taxon>
        <taxon>BOP clade</taxon>
        <taxon>Pooideae</taxon>
        <taxon>Stipodae</taxon>
        <taxon>Brachypodieae</taxon>
        <taxon>Brachypodium</taxon>
    </lineage>
</organism>
<dbReference type="InterPro" id="IPR035940">
    <property type="entry name" value="CAP_sf"/>
</dbReference>
<dbReference type="GeneID" id="100845654"/>
<dbReference type="PROSITE" id="PS01010">
    <property type="entry name" value="CRISP_2"/>
    <property type="match status" value="1"/>
</dbReference>
<dbReference type="CDD" id="cd05381">
    <property type="entry name" value="CAP_PR-1"/>
    <property type="match status" value="1"/>
</dbReference>
<dbReference type="EMBL" id="CM000880">
    <property type="protein sequence ID" value="KQK13769.1"/>
    <property type="molecule type" value="Genomic_DNA"/>
</dbReference>
<dbReference type="InterPro" id="IPR001283">
    <property type="entry name" value="CRISP-related"/>
</dbReference>
<dbReference type="Pfam" id="PF00188">
    <property type="entry name" value="CAP"/>
    <property type="match status" value="1"/>
</dbReference>
<dbReference type="Proteomes" id="UP000008810">
    <property type="component" value="Chromosome 1"/>
</dbReference>
<evidence type="ECO:0000259" key="2">
    <source>
        <dbReference type="SMART" id="SM00198"/>
    </source>
</evidence>
<dbReference type="InterPro" id="IPR014044">
    <property type="entry name" value="CAP_dom"/>
</dbReference>
<feature type="domain" description="SCP" evidence="2">
    <location>
        <begin position="25"/>
        <end position="161"/>
    </location>
</feature>
<sequence length="171" mass="19061">MATTRSALAGLVLALALATGSMAQNSEQDFVDAHTAARQEVGLGQVWWDRNLEDYARWYADQRRGDCALQHSDYQRAGYGENLYWGPGSDWTGVDAVNTWVAEREFYDYDSNTCTGPFGCGHYTQVMWHDSTLIGCARVDCDNGLGVFITCNYYPPGNWPGQRPWLAARSA</sequence>
<keyword evidence="1" id="KW-0732">Signal</keyword>
<dbReference type="SUPFAM" id="SSF55797">
    <property type="entry name" value="PR-1-like"/>
    <property type="match status" value="1"/>
</dbReference>
<name>I1GPJ4_BRADI</name>
<dbReference type="STRING" id="15368.I1GPJ4"/>
<reference evidence="4" key="3">
    <citation type="submission" date="2018-08" db="UniProtKB">
        <authorList>
            <consortium name="EnsemblPlants"/>
        </authorList>
    </citation>
    <scope>IDENTIFICATION</scope>
    <source>
        <strain evidence="4">cv. Bd21</strain>
    </source>
</reference>
<dbReference type="KEGG" id="bdi:100845654"/>
<evidence type="ECO:0000256" key="1">
    <source>
        <dbReference type="SAM" id="SignalP"/>
    </source>
</evidence>
<dbReference type="OrthoDB" id="337038at2759"/>
<dbReference type="PRINTS" id="PR00837">
    <property type="entry name" value="V5TPXLIKE"/>
</dbReference>
<dbReference type="OMA" id="QQFTANE"/>
<dbReference type="RefSeq" id="XP_003561249.1">
    <property type="nucleotide sequence ID" value="XM_003561201.4"/>
</dbReference>